<keyword evidence="7" id="KW-0663">Pyridoxal phosphate</keyword>
<dbReference type="PANTHER" id="PTHR11601:SF34">
    <property type="entry name" value="CYSTEINE DESULFURASE"/>
    <property type="match status" value="1"/>
</dbReference>
<evidence type="ECO:0000259" key="11">
    <source>
        <dbReference type="Pfam" id="PF00266"/>
    </source>
</evidence>
<reference evidence="12" key="1">
    <citation type="journal article" date="2014" name="Int. J. Syst. Evol. Microbiol.">
        <title>Complete genome of a new Firmicutes species belonging to the dominant human colonic microbiota ('Ruminococcus bicirculans') reveals two chromosomes and a selective capacity to utilize plant glucans.</title>
        <authorList>
            <consortium name="NISC Comparative Sequencing Program"/>
            <person name="Wegmann U."/>
            <person name="Louis P."/>
            <person name="Goesmann A."/>
            <person name="Henrissat B."/>
            <person name="Duncan S.H."/>
            <person name="Flint H.J."/>
        </authorList>
    </citation>
    <scope>NUCLEOTIDE SEQUENCE</scope>
    <source>
        <strain evidence="12">NBRC 103408</strain>
    </source>
</reference>
<keyword evidence="13" id="KW-1185">Reference proteome</keyword>
<organism evidence="12 13">
    <name type="scientific">Sneathiella chinensis</name>
    <dbReference type="NCBI Taxonomy" id="349750"/>
    <lineage>
        <taxon>Bacteria</taxon>
        <taxon>Pseudomonadati</taxon>
        <taxon>Pseudomonadota</taxon>
        <taxon>Alphaproteobacteria</taxon>
        <taxon>Sneathiellales</taxon>
        <taxon>Sneathiellaceae</taxon>
        <taxon>Sneathiella</taxon>
    </lineage>
</organism>
<dbReference type="InterPro" id="IPR000192">
    <property type="entry name" value="Aminotrans_V_dom"/>
</dbReference>
<gene>
    <name evidence="12" type="primary">iscS</name>
    <name evidence="12" type="ORF">GCM10007924_13630</name>
</gene>
<dbReference type="Proteomes" id="UP001161409">
    <property type="component" value="Unassembled WGS sequence"/>
</dbReference>
<feature type="domain" description="Aminotransferase class V" evidence="11">
    <location>
        <begin position="12"/>
        <end position="367"/>
    </location>
</feature>
<dbReference type="PANTHER" id="PTHR11601">
    <property type="entry name" value="CYSTEINE DESULFURYLASE FAMILY MEMBER"/>
    <property type="match status" value="1"/>
</dbReference>
<comment type="function">
    <text evidence="2">Catalyzes the removal of elemental sulfur atoms from cysteine to produce alanine. Seems to participate in the biosynthesis of the nitrogenase metalloclusters by providing the inorganic sulfur required for the Fe-S core formation.</text>
</comment>
<keyword evidence="6" id="KW-0479">Metal-binding</keyword>
<dbReference type="EMBL" id="BSNF01000006">
    <property type="protein sequence ID" value="GLQ06142.1"/>
    <property type="molecule type" value="Genomic_DNA"/>
</dbReference>
<dbReference type="Pfam" id="PF00266">
    <property type="entry name" value="Aminotran_5"/>
    <property type="match status" value="1"/>
</dbReference>
<keyword evidence="9" id="KW-0411">Iron-sulfur</keyword>
<dbReference type="InterPro" id="IPR015422">
    <property type="entry name" value="PyrdxlP-dep_Trfase_small"/>
</dbReference>
<proteinExistence type="inferred from homology"/>
<evidence type="ECO:0000256" key="8">
    <source>
        <dbReference type="ARBA" id="ARBA00023004"/>
    </source>
</evidence>
<evidence type="ECO:0000256" key="10">
    <source>
        <dbReference type="ARBA" id="ARBA00050776"/>
    </source>
</evidence>
<comment type="caution">
    <text evidence="12">The sequence shown here is derived from an EMBL/GenBank/DDBJ whole genome shotgun (WGS) entry which is preliminary data.</text>
</comment>
<sequence>MFEGAEIHLPLFLDHQSTTPLAPEVRDTLFQTYEQPGNQDSLTHAFGHAARQTVQKAKRHIAALISAHADEIIFTSGATEANNLALFGLVTPPYAGKQVITTPIEHSSILSPLKEMEKQGLTVTFAAVDGQGRVSLTDLESKISGQTALVTIQSANNEIGTIQPLSRIAALCAAHGVPFHTDAVQAAATEKIDASLPGLTALSLSAHKLYGPQGIGALFIRRGTSLSPTLFGGDQQNSRRPGTLPTALIAGFGTAAKLAHQNRDHDHHSLASLAQRLRDILIQNPHVDVRFNGDPDNRLPGCLSLTFGRIEAEDLILEMPELAISTGSACLSSSGGPSHVLTAIGLSPEEAGRTVRIGLGRYVTETECAFAASIIVAAYERLLKTQ</sequence>
<evidence type="ECO:0000256" key="7">
    <source>
        <dbReference type="ARBA" id="ARBA00022898"/>
    </source>
</evidence>
<evidence type="ECO:0000313" key="12">
    <source>
        <dbReference type="EMBL" id="GLQ06142.1"/>
    </source>
</evidence>
<dbReference type="InterPro" id="IPR015424">
    <property type="entry name" value="PyrdxlP-dep_Trfase"/>
</dbReference>
<evidence type="ECO:0000256" key="9">
    <source>
        <dbReference type="ARBA" id="ARBA00023014"/>
    </source>
</evidence>
<name>A0ABQ5U1Z8_9PROT</name>
<evidence type="ECO:0000256" key="2">
    <source>
        <dbReference type="ARBA" id="ARBA00003120"/>
    </source>
</evidence>
<comment type="catalytic activity">
    <reaction evidence="10">
        <text>(sulfur carrier)-H + L-cysteine = (sulfur carrier)-SH + L-alanine</text>
        <dbReference type="Rhea" id="RHEA:43892"/>
        <dbReference type="Rhea" id="RHEA-COMP:14737"/>
        <dbReference type="Rhea" id="RHEA-COMP:14739"/>
        <dbReference type="ChEBI" id="CHEBI:29917"/>
        <dbReference type="ChEBI" id="CHEBI:35235"/>
        <dbReference type="ChEBI" id="CHEBI:57972"/>
        <dbReference type="ChEBI" id="CHEBI:64428"/>
        <dbReference type="EC" id="2.8.1.7"/>
    </reaction>
</comment>
<evidence type="ECO:0000256" key="1">
    <source>
        <dbReference type="ARBA" id="ARBA00001933"/>
    </source>
</evidence>
<dbReference type="InterPro" id="IPR016454">
    <property type="entry name" value="Cysteine_dSase"/>
</dbReference>
<comment type="cofactor">
    <cofactor evidence="1">
        <name>pyridoxal 5'-phosphate</name>
        <dbReference type="ChEBI" id="CHEBI:597326"/>
    </cofactor>
</comment>
<dbReference type="Gene3D" id="3.90.1150.10">
    <property type="entry name" value="Aspartate Aminotransferase, domain 1"/>
    <property type="match status" value="1"/>
</dbReference>
<accession>A0ABQ5U1Z8</accession>
<dbReference type="PIRSF" id="PIRSF005572">
    <property type="entry name" value="NifS"/>
    <property type="match status" value="1"/>
</dbReference>
<keyword evidence="5" id="KW-0808">Transferase</keyword>
<dbReference type="Gene3D" id="3.40.640.10">
    <property type="entry name" value="Type I PLP-dependent aspartate aminotransferase-like (Major domain)"/>
    <property type="match status" value="1"/>
</dbReference>
<comment type="similarity">
    <text evidence="3">Belongs to the class-V pyridoxal-phosphate-dependent aminotransferase family. NifS/IscS subfamily.</text>
</comment>
<evidence type="ECO:0000256" key="4">
    <source>
        <dbReference type="ARBA" id="ARBA00013558"/>
    </source>
</evidence>
<evidence type="ECO:0000313" key="13">
    <source>
        <dbReference type="Proteomes" id="UP001161409"/>
    </source>
</evidence>
<protein>
    <recommendedName>
        <fullName evidence="4">Cysteine desulfurase</fullName>
    </recommendedName>
</protein>
<evidence type="ECO:0000256" key="5">
    <source>
        <dbReference type="ARBA" id="ARBA00022679"/>
    </source>
</evidence>
<dbReference type="InterPro" id="IPR015421">
    <property type="entry name" value="PyrdxlP-dep_Trfase_major"/>
</dbReference>
<evidence type="ECO:0000256" key="3">
    <source>
        <dbReference type="ARBA" id="ARBA00006490"/>
    </source>
</evidence>
<evidence type="ECO:0000256" key="6">
    <source>
        <dbReference type="ARBA" id="ARBA00022723"/>
    </source>
</evidence>
<dbReference type="SUPFAM" id="SSF53383">
    <property type="entry name" value="PLP-dependent transferases"/>
    <property type="match status" value="1"/>
</dbReference>
<keyword evidence="8" id="KW-0408">Iron</keyword>
<reference evidence="12" key="2">
    <citation type="submission" date="2023-01" db="EMBL/GenBank/DDBJ databases">
        <title>Draft genome sequence of Sneathiella chinensis strain NBRC 103408.</title>
        <authorList>
            <person name="Sun Q."/>
            <person name="Mori K."/>
        </authorList>
    </citation>
    <scope>NUCLEOTIDE SEQUENCE</scope>
    <source>
        <strain evidence="12">NBRC 103408</strain>
    </source>
</reference>